<dbReference type="AlphaFoldDB" id="A0A066W098"/>
<gene>
    <name evidence="2" type="ORF">K437DRAFT_100241</name>
</gene>
<sequence>MQASRSFELSREGRMRPANLSLSSSSGPTPERHRHAQAAEYSSGSGSSGKSVRRSTVERSWASPSFNPSLSLSTTHDDDVFANPSRRYSAAVATAKDVAMSRSTYAVDDGNDEDHYNELKSGGGAQKKGGVRQTHELPPTPITASNATFKEAVNGSIPLRLPSVEQMLSNVASPASPTDSILSTPLSEHYAAYVLTASAGGSGGSIGGGAACSRFDLRLPPLKSPLEVKDTKGYTDHQLSPEFVRPLGSGCLSLVGLGSLSSGMGMTRSSSGEFAGPRAEWAASPSNKSRTLMGVRPPAPPTPSQLDHERGRISPGSWSSRPRDGDIVGLGLQLDITPKASMSTPLGTGAAATGGVDTNVSMGIPFMPPRLPGAPRLGVLGSGRFENVTPVGQSGNVAISPILPPLRGWNTDLRFDNTAFRPPALPSPSAERSTLSTAASSPARHSSSSANGSNSDEEMAYRATPMERERTVQLDAGLPKINGLVGLGVRLLGSGGTDSQRTPVGTPTQTVFSTGRALPVDSSLAMVPPLNAGSFTPIRQQSTIGGVDGAAAASSPSFVLPFSVSKSTGLTPSLKGASLGKGKNASPGNGLSSPLPSPSFREQSKLRSRQLVQTATTAVAAVAAVQQATNTPNIASSVLTASAKLQRPPLHVIGDDTNGSGSGEVSGSENASSDDEGTSTPLDELCAINETVHEQVHRAKSSSTKAAARQAAADLEEQQKALADSSPWGVFSTTKAWRPLAPPGMSASAFIKKQKKLQQQQQLATAAEASRKSPAKRNPALPDAATDASHTAKKQRTVLGIKSANVVPSSIPVAGEQMRSKGTSASLSAPTASLGEKSNNVENATSLHVSPRRRAREHSANRSFRV</sequence>
<evidence type="ECO:0000256" key="1">
    <source>
        <dbReference type="SAM" id="MobiDB-lite"/>
    </source>
</evidence>
<name>A0A066W098_TILAU</name>
<feature type="compositionally biased region" description="Polar residues" evidence="1">
    <location>
        <begin position="836"/>
        <end position="848"/>
    </location>
</feature>
<dbReference type="RefSeq" id="XP_013243851.1">
    <property type="nucleotide sequence ID" value="XM_013388397.1"/>
</dbReference>
<reference evidence="2 3" key="1">
    <citation type="submission" date="2014-05" db="EMBL/GenBank/DDBJ databases">
        <title>Draft genome sequence of a rare smut relative, Tilletiaria anomala UBC 951.</title>
        <authorList>
            <consortium name="DOE Joint Genome Institute"/>
            <person name="Toome M."/>
            <person name="Kuo A."/>
            <person name="Henrissat B."/>
            <person name="Lipzen A."/>
            <person name="Tritt A."/>
            <person name="Yoshinaga Y."/>
            <person name="Zane M."/>
            <person name="Barry K."/>
            <person name="Grigoriev I.V."/>
            <person name="Spatafora J.W."/>
            <person name="Aimea M.C."/>
        </authorList>
    </citation>
    <scope>NUCLEOTIDE SEQUENCE [LARGE SCALE GENOMIC DNA]</scope>
    <source>
        <strain evidence="2 3">UBC 951</strain>
    </source>
</reference>
<feature type="region of interest" description="Disordered" evidence="1">
    <location>
        <begin position="1"/>
        <end position="76"/>
    </location>
</feature>
<accession>A0A066W098</accession>
<feature type="region of interest" description="Disordered" evidence="1">
    <location>
        <begin position="571"/>
        <end position="606"/>
    </location>
</feature>
<comment type="caution">
    <text evidence="2">The sequence shown here is derived from an EMBL/GenBank/DDBJ whole genome shotgun (WGS) entry which is preliminary data.</text>
</comment>
<feature type="region of interest" description="Disordered" evidence="1">
    <location>
        <begin position="649"/>
        <end position="681"/>
    </location>
</feature>
<feature type="compositionally biased region" description="Low complexity" evidence="1">
    <location>
        <begin position="823"/>
        <end position="834"/>
    </location>
</feature>
<feature type="region of interest" description="Disordered" evidence="1">
    <location>
        <begin position="420"/>
        <end position="461"/>
    </location>
</feature>
<feature type="compositionally biased region" description="Low complexity" evidence="1">
    <location>
        <begin position="701"/>
        <end position="713"/>
    </location>
</feature>
<feature type="compositionally biased region" description="Polar residues" evidence="1">
    <location>
        <begin position="62"/>
        <end position="74"/>
    </location>
</feature>
<feature type="compositionally biased region" description="Low complexity" evidence="1">
    <location>
        <begin position="436"/>
        <end position="454"/>
    </location>
</feature>
<proteinExistence type="predicted"/>
<dbReference type="EMBL" id="JMSN01000030">
    <property type="protein sequence ID" value="KDN47362.1"/>
    <property type="molecule type" value="Genomic_DNA"/>
</dbReference>
<feature type="region of interest" description="Disordered" evidence="1">
    <location>
        <begin position="268"/>
        <end position="325"/>
    </location>
</feature>
<feature type="region of interest" description="Disordered" evidence="1">
    <location>
        <begin position="109"/>
        <end position="143"/>
    </location>
</feature>
<protein>
    <submittedName>
        <fullName evidence="2">Uncharacterized protein</fullName>
    </submittedName>
</protein>
<dbReference type="GeneID" id="25261200"/>
<keyword evidence="3" id="KW-1185">Reference proteome</keyword>
<dbReference type="InParanoid" id="A0A066W098"/>
<feature type="region of interest" description="Disordered" evidence="1">
    <location>
        <begin position="694"/>
        <end position="726"/>
    </location>
</feature>
<evidence type="ECO:0000313" key="2">
    <source>
        <dbReference type="EMBL" id="KDN47362.1"/>
    </source>
</evidence>
<dbReference type="HOGENOM" id="CLU_330989_0_0_1"/>
<organism evidence="2 3">
    <name type="scientific">Tilletiaria anomala (strain ATCC 24038 / CBS 436.72 / UBC 951)</name>
    <dbReference type="NCBI Taxonomy" id="1037660"/>
    <lineage>
        <taxon>Eukaryota</taxon>
        <taxon>Fungi</taxon>
        <taxon>Dikarya</taxon>
        <taxon>Basidiomycota</taxon>
        <taxon>Ustilaginomycotina</taxon>
        <taxon>Exobasidiomycetes</taxon>
        <taxon>Georgefischeriales</taxon>
        <taxon>Tilletiariaceae</taxon>
        <taxon>Tilletiaria</taxon>
    </lineage>
</organism>
<feature type="region of interest" description="Disordered" evidence="1">
    <location>
        <begin position="812"/>
        <end position="866"/>
    </location>
</feature>
<dbReference type="Proteomes" id="UP000027361">
    <property type="component" value="Unassembled WGS sequence"/>
</dbReference>
<feature type="region of interest" description="Disordered" evidence="1">
    <location>
        <begin position="757"/>
        <end position="797"/>
    </location>
</feature>
<evidence type="ECO:0000313" key="3">
    <source>
        <dbReference type="Proteomes" id="UP000027361"/>
    </source>
</evidence>
<dbReference type="OrthoDB" id="3366292at2759"/>